<evidence type="ECO:0000313" key="1">
    <source>
        <dbReference type="EMBL" id="GAI64470.1"/>
    </source>
</evidence>
<feature type="non-terminal residue" evidence="1">
    <location>
        <position position="1"/>
    </location>
</feature>
<proteinExistence type="predicted"/>
<accession>X1RMU6</accession>
<sequence>AELIKYTGKPCFAWINNGKSAKYIIEMFKVVV</sequence>
<comment type="caution">
    <text evidence="1">The sequence shown here is derived from an EMBL/GenBank/DDBJ whole genome shotgun (WGS) entry which is preliminary data.</text>
</comment>
<reference evidence="1" key="1">
    <citation type="journal article" date="2014" name="Front. Microbiol.">
        <title>High frequency of phylogenetically diverse reductive dehalogenase-homologous genes in deep subseafloor sedimentary metagenomes.</title>
        <authorList>
            <person name="Kawai M."/>
            <person name="Futagami T."/>
            <person name="Toyoda A."/>
            <person name="Takaki Y."/>
            <person name="Nishi S."/>
            <person name="Hori S."/>
            <person name="Arai W."/>
            <person name="Tsubouchi T."/>
            <person name="Morono Y."/>
            <person name="Uchiyama I."/>
            <person name="Ito T."/>
            <person name="Fujiyama A."/>
            <person name="Inagaki F."/>
            <person name="Takami H."/>
        </authorList>
    </citation>
    <scope>NUCLEOTIDE SEQUENCE</scope>
    <source>
        <strain evidence="1">Expedition CK06-06</strain>
    </source>
</reference>
<gene>
    <name evidence="1" type="ORF">S06H3_67140</name>
</gene>
<organism evidence="1">
    <name type="scientific">marine sediment metagenome</name>
    <dbReference type="NCBI Taxonomy" id="412755"/>
    <lineage>
        <taxon>unclassified sequences</taxon>
        <taxon>metagenomes</taxon>
        <taxon>ecological metagenomes</taxon>
    </lineage>
</organism>
<dbReference type="EMBL" id="BARV01046274">
    <property type="protein sequence ID" value="GAI64470.1"/>
    <property type="molecule type" value="Genomic_DNA"/>
</dbReference>
<name>X1RMU6_9ZZZZ</name>
<feature type="non-terminal residue" evidence="1">
    <location>
        <position position="32"/>
    </location>
</feature>
<protein>
    <submittedName>
        <fullName evidence="1">Uncharacterized protein</fullName>
    </submittedName>
</protein>
<dbReference type="AlphaFoldDB" id="X1RMU6"/>